<dbReference type="EMBL" id="BARW01028080">
    <property type="protein sequence ID" value="GAJ09015.1"/>
    <property type="molecule type" value="Genomic_DNA"/>
</dbReference>
<accession>X1VLA3</accession>
<sequence length="56" mass="6655">ALDSLATDVIEFCFYRGRHLEHKVIVSRLEMYENVDMGDTVMPYVMEKLERSEQRC</sequence>
<feature type="non-terminal residue" evidence="1">
    <location>
        <position position="1"/>
    </location>
</feature>
<evidence type="ECO:0000313" key="1">
    <source>
        <dbReference type="EMBL" id="GAJ09015.1"/>
    </source>
</evidence>
<organism evidence="1">
    <name type="scientific">marine sediment metagenome</name>
    <dbReference type="NCBI Taxonomy" id="412755"/>
    <lineage>
        <taxon>unclassified sequences</taxon>
        <taxon>metagenomes</taxon>
        <taxon>ecological metagenomes</taxon>
    </lineage>
</organism>
<name>X1VLA3_9ZZZZ</name>
<gene>
    <name evidence="1" type="ORF">S12H4_45418</name>
</gene>
<comment type="caution">
    <text evidence="1">The sequence shown here is derived from an EMBL/GenBank/DDBJ whole genome shotgun (WGS) entry which is preliminary data.</text>
</comment>
<dbReference type="AlphaFoldDB" id="X1VLA3"/>
<proteinExistence type="predicted"/>
<reference evidence="1" key="1">
    <citation type="journal article" date="2014" name="Front. Microbiol.">
        <title>High frequency of phylogenetically diverse reductive dehalogenase-homologous genes in deep subseafloor sedimentary metagenomes.</title>
        <authorList>
            <person name="Kawai M."/>
            <person name="Futagami T."/>
            <person name="Toyoda A."/>
            <person name="Takaki Y."/>
            <person name="Nishi S."/>
            <person name="Hori S."/>
            <person name="Arai W."/>
            <person name="Tsubouchi T."/>
            <person name="Morono Y."/>
            <person name="Uchiyama I."/>
            <person name="Ito T."/>
            <person name="Fujiyama A."/>
            <person name="Inagaki F."/>
            <person name="Takami H."/>
        </authorList>
    </citation>
    <scope>NUCLEOTIDE SEQUENCE</scope>
    <source>
        <strain evidence="1">Expedition CK06-06</strain>
    </source>
</reference>
<protein>
    <submittedName>
        <fullName evidence="1">Uncharacterized protein</fullName>
    </submittedName>
</protein>